<comment type="caution">
    <text evidence="11">The sequence shown here is derived from an EMBL/GenBank/DDBJ whole genome shotgun (WGS) entry which is preliminary data.</text>
</comment>
<dbReference type="Gene3D" id="3.40.50.300">
    <property type="entry name" value="P-loop containing nucleotide triphosphate hydrolases"/>
    <property type="match status" value="1"/>
</dbReference>
<dbReference type="SUPFAM" id="SSF52540">
    <property type="entry name" value="P-loop containing nucleoside triphosphate hydrolases"/>
    <property type="match status" value="1"/>
</dbReference>
<evidence type="ECO:0000256" key="5">
    <source>
        <dbReference type="ARBA" id="ARBA00022968"/>
    </source>
</evidence>
<dbReference type="PANTHER" id="PTHR14647:SF85">
    <property type="entry name" value="GALACTOSYLCERAMIDE SULFOTRANSFERASE-LIKE"/>
    <property type="match status" value="1"/>
</dbReference>
<sequence length="389" mass="46132">MSRLLPMQCLHCYYVRSCGLLLTTSTLSYILISFLPLKGLHTVSQETKHTRLAPVLWPTSCIVMVTTETLLSCCRRVLSPSIGHSIFTFLTRYHCTQRKENFCGSHTRYNKEPVNLLFPKHKSKYITILRNPINQFESVFNWFKLFKVLRLRNHSNPLQSFLRNPTAFIHLNFAGTLHLIRNPSIFDLGLNYKYFQNKSAVMRFIKYIDEEFDLVLINEYFDESLILLKDLLCWEFEDILYIKQKVRKQRTSLSREMKANILSWNQADALLYNHFNRTLWRKILKAGPKFHNDLQLFREKNKIVEEICVGELDKGMLTTVEYVPNEHSQMCKQMTSETLDYLAYTKRKMEKKWKDVDKPVVEDYKNQENTWDMGQDLKYKPVLNPTDHE</sequence>
<keyword evidence="5" id="KW-0735">Signal-anchor</keyword>
<evidence type="ECO:0000256" key="3">
    <source>
        <dbReference type="ARBA" id="ARBA00022679"/>
    </source>
</evidence>
<dbReference type="InterPro" id="IPR009729">
    <property type="entry name" value="Gal-3-0_sulfotransfrase"/>
</dbReference>
<accession>A0A9W9YI70</accession>
<keyword evidence="6 10" id="KW-1133">Transmembrane helix</keyword>
<keyword evidence="8 10" id="KW-0472">Membrane</keyword>
<keyword evidence="9" id="KW-0325">Glycoprotein</keyword>
<dbReference type="Pfam" id="PF06990">
    <property type="entry name" value="Gal-3-0_sulfotr"/>
    <property type="match status" value="1"/>
</dbReference>
<evidence type="ECO:0000313" key="11">
    <source>
        <dbReference type="EMBL" id="KAJ7337799.1"/>
    </source>
</evidence>
<feature type="transmembrane region" description="Helical" evidence="10">
    <location>
        <begin position="12"/>
        <end position="35"/>
    </location>
</feature>
<evidence type="ECO:0000256" key="1">
    <source>
        <dbReference type="ARBA" id="ARBA00004323"/>
    </source>
</evidence>
<keyword evidence="12" id="KW-1185">Reference proteome</keyword>
<evidence type="ECO:0000256" key="7">
    <source>
        <dbReference type="ARBA" id="ARBA00023034"/>
    </source>
</evidence>
<keyword evidence="3" id="KW-0808">Transferase</keyword>
<dbReference type="GO" id="GO:0001733">
    <property type="term" value="F:galactosylceramide sulfotransferase activity"/>
    <property type="evidence" value="ECO:0007669"/>
    <property type="project" value="InterPro"/>
</dbReference>
<protein>
    <recommendedName>
        <fullName evidence="13">Galactosylceramide sulfotransferase-like</fullName>
    </recommendedName>
</protein>
<proteinExistence type="inferred from homology"/>
<dbReference type="AlphaFoldDB" id="A0A9W9YI70"/>
<evidence type="ECO:0000256" key="4">
    <source>
        <dbReference type="ARBA" id="ARBA00022692"/>
    </source>
</evidence>
<dbReference type="InterPro" id="IPR027417">
    <property type="entry name" value="P-loop_NTPase"/>
</dbReference>
<evidence type="ECO:0000313" key="12">
    <source>
        <dbReference type="Proteomes" id="UP001163046"/>
    </source>
</evidence>
<evidence type="ECO:0000256" key="8">
    <source>
        <dbReference type="ARBA" id="ARBA00023136"/>
    </source>
</evidence>
<name>A0A9W9YI70_9CNID</name>
<dbReference type="OrthoDB" id="514299at2759"/>
<evidence type="ECO:0008006" key="13">
    <source>
        <dbReference type="Google" id="ProtNLM"/>
    </source>
</evidence>
<comment type="similarity">
    <text evidence="2">Belongs to the galactose-3-O-sulfotransferase family.</text>
</comment>
<reference evidence="11" key="1">
    <citation type="submission" date="2023-01" db="EMBL/GenBank/DDBJ databases">
        <title>Genome assembly of the deep-sea coral Lophelia pertusa.</title>
        <authorList>
            <person name="Herrera S."/>
            <person name="Cordes E."/>
        </authorList>
    </citation>
    <scope>NUCLEOTIDE SEQUENCE</scope>
    <source>
        <strain evidence="11">USNM1676648</strain>
        <tissue evidence="11">Polyp</tissue>
    </source>
</reference>
<dbReference type="EMBL" id="MU827780">
    <property type="protein sequence ID" value="KAJ7337799.1"/>
    <property type="molecule type" value="Genomic_DNA"/>
</dbReference>
<dbReference type="PANTHER" id="PTHR14647">
    <property type="entry name" value="GALACTOSE-3-O-SULFOTRANSFERASE"/>
    <property type="match status" value="1"/>
</dbReference>
<keyword evidence="4 10" id="KW-0812">Transmembrane</keyword>
<dbReference type="GO" id="GO:0000139">
    <property type="term" value="C:Golgi membrane"/>
    <property type="evidence" value="ECO:0007669"/>
    <property type="project" value="UniProtKB-SubCell"/>
</dbReference>
<keyword evidence="7" id="KW-0333">Golgi apparatus</keyword>
<evidence type="ECO:0000256" key="6">
    <source>
        <dbReference type="ARBA" id="ARBA00022989"/>
    </source>
</evidence>
<evidence type="ECO:0000256" key="9">
    <source>
        <dbReference type="ARBA" id="ARBA00023180"/>
    </source>
</evidence>
<evidence type="ECO:0000256" key="10">
    <source>
        <dbReference type="SAM" id="Phobius"/>
    </source>
</evidence>
<comment type="subcellular location">
    <subcellularLocation>
        <location evidence="1">Golgi apparatus membrane</location>
        <topology evidence="1">Single-pass type II membrane protein</topology>
    </subcellularLocation>
</comment>
<gene>
    <name evidence="11" type="ORF">OS493_007956</name>
</gene>
<dbReference type="Proteomes" id="UP001163046">
    <property type="component" value="Unassembled WGS sequence"/>
</dbReference>
<evidence type="ECO:0000256" key="2">
    <source>
        <dbReference type="ARBA" id="ARBA00008124"/>
    </source>
</evidence>
<organism evidence="11 12">
    <name type="scientific">Desmophyllum pertusum</name>
    <dbReference type="NCBI Taxonomy" id="174260"/>
    <lineage>
        <taxon>Eukaryota</taxon>
        <taxon>Metazoa</taxon>
        <taxon>Cnidaria</taxon>
        <taxon>Anthozoa</taxon>
        <taxon>Hexacorallia</taxon>
        <taxon>Scleractinia</taxon>
        <taxon>Caryophylliina</taxon>
        <taxon>Caryophylliidae</taxon>
        <taxon>Desmophyllum</taxon>
    </lineage>
</organism>
<dbReference type="GO" id="GO:0009247">
    <property type="term" value="P:glycolipid biosynthetic process"/>
    <property type="evidence" value="ECO:0007669"/>
    <property type="project" value="InterPro"/>
</dbReference>